<comment type="caution">
    <text evidence="8">The sequence shown here is derived from an EMBL/GenBank/DDBJ whole genome shotgun (WGS) entry which is preliminary data.</text>
</comment>
<evidence type="ECO:0000256" key="6">
    <source>
        <dbReference type="ARBA" id="ARBA00031720"/>
    </source>
</evidence>
<dbReference type="RefSeq" id="WP_330974353.1">
    <property type="nucleotide sequence ID" value="NZ_JAZGLY010000003.1"/>
</dbReference>
<dbReference type="NCBIfam" id="TIGR01899">
    <property type="entry name" value="cas_TM1807_csm5"/>
    <property type="match status" value="1"/>
</dbReference>
<evidence type="ECO:0000256" key="5">
    <source>
        <dbReference type="ARBA" id="ARBA00023118"/>
    </source>
</evidence>
<dbReference type="InterPro" id="IPR010173">
    <property type="entry name" value="CRISPR-assoc_Csm5"/>
</dbReference>
<evidence type="ECO:0000313" key="8">
    <source>
        <dbReference type="EMBL" id="MEE6186944.1"/>
    </source>
</evidence>
<dbReference type="Pfam" id="PF03787">
    <property type="entry name" value="RAMPs"/>
    <property type="match status" value="1"/>
</dbReference>
<evidence type="ECO:0000256" key="3">
    <source>
        <dbReference type="ARBA" id="ARBA00016113"/>
    </source>
</evidence>
<evidence type="ECO:0000313" key="9">
    <source>
        <dbReference type="Proteomes" id="UP001357452"/>
    </source>
</evidence>
<keyword evidence="9" id="KW-1185">Reference proteome</keyword>
<dbReference type="PANTHER" id="PTHR38007:SF1">
    <property type="entry name" value="CRISPR SYSTEM CMS PROTEIN CSM5"/>
    <property type="match status" value="1"/>
</dbReference>
<dbReference type="InterPro" id="IPR005537">
    <property type="entry name" value="RAMP_III_fam"/>
</dbReference>
<evidence type="ECO:0000259" key="7">
    <source>
        <dbReference type="Pfam" id="PF03787"/>
    </source>
</evidence>
<name>A0ABU7RG24_9BACT</name>
<keyword evidence="4" id="KW-0694">RNA-binding</keyword>
<proteinExistence type="inferred from homology"/>
<evidence type="ECO:0000256" key="1">
    <source>
        <dbReference type="ARBA" id="ARBA00003088"/>
    </source>
</evidence>
<comment type="function">
    <text evidence="1">This subunit might be involved in maturation of a crRNA intermediate to its mature form.</text>
</comment>
<keyword evidence="5" id="KW-0051">Antiviral defense</keyword>
<protein>
    <recommendedName>
        <fullName evidence="3">CRISPR system Cms protein Csm5</fullName>
    </recommendedName>
    <alternativeName>
        <fullName evidence="6">CRISPR type III A-associated protein Csm5</fullName>
    </alternativeName>
</protein>
<accession>A0ABU7RG24</accession>
<comment type="similarity">
    <text evidence="2">Belongs to the CRISPR-associated Csm5 family.</text>
</comment>
<evidence type="ECO:0000256" key="2">
    <source>
        <dbReference type="ARBA" id="ARBA00006680"/>
    </source>
</evidence>
<dbReference type="EMBL" id="JAZGLY010000003">
    <property type="protein sequence ID" value="MEE6186944.1"/>
    <property type="molecule type" value="Genomic_DNA"/>
</dbReference>
<gene>
    <name evidence="8" type="primary">csm5</name>
    <name evidence="8" type="ORF">V2H41_06630</name>
</gene>
<dbReference type="Proteomes" id="UP001357452">
    <property type="component" value="Unassembled WGS sequence"/>
</dbReference>
<organism evidence="8 9">
    <name type="scientific">Niabella digestorum</name>
    <dbReference type="NCBI Taxonomy" id="3117701"/>
    <lineage>
        <taxon>Bacteria</taxon>
        <taxon>Pseudomonadati</taxon>
        <taxon>Bacteroidota</taxon>
        <taxon>Chitinophagia</taxon>
        <taxon>Chitinophagales</taxon>
        <taxon>Chitinophagaceae</taxon>
        <taxon>Niabella</taxon>
    </lineage>
</organism>
<sequence>MRKNYPIRLTTITPVCIGTGQKLSPYADYIIDEDSKKIFYIDQALVKRKIAEKLNLIDEYVHGVSTGMDNNRSRFNLYKFLKAKLNIDVYTQHQLQLDCEAQGNKELCTIIKNAGIYPYIPGSSIKGAIKTALLYDWIVNSKDGRSWLQRFVSALLQNRDDKEMWTKLENELEQALSLFERLHVTDSTQLNDDDMIVIETKRIHIGTGELTIPQVWEAILEEKQIEFHLGIPYTNLSLVDLIECINRFSQDNNQKELMLLNKFGTVFKDKYPEDYTDLVTFYEQINYDIQQSQNKTAYLRIGSGKGYYFNSIAVAVANYKEGKYFSAFLIKYGKGYKFKNPHKFPVTRPIDMSSFKPLGWVKFEVID</sequence>
<reference evidence="8 9" key="1">
    <citation type="submission" date="2024-01" db="EMBL/GenBank/DDBJ databases">
        <title>Niabella digestum sp. nov., isolated from waste digestion system.</title>
        <authorList>
            <person name="Zhang L."/>
        </authorList>
    </citation>
    <scope>NUCLEOTIDE SEQUENCE [LARGE SCALE GENOMIC DNA]</scope>
    <source>
        <strain evidence="8 9">A18</strain>
    </source>
</reference>
<evidence type="ECO:0000256" key="4">
    <source>
        <dbReference type="ARBA" id="ARBA00022884"/>
    </source>
</evidence>
<dbReference type="PANTHER" id="PTHR38007">
    <property type="entry name" value="CRISPR SYSTEM CMS PROTEIN CSM5"/>
    <property type="match status" value="1"/>
</dbReference>
<feature type="domain" description="CRISPR type III-associated protein" evidence="7">
    <location>
        <begin position="9"/>
        <end position="146"/>
    </location>
</feature>